<dbReference type="AlphaFoldDB" id="G7KZ77"/>
<dbReference type="InterPro" id="IPR039638">
    <property type="entry name" value="MED33A/B"/>
</dbReference>
<dbReference type="GO" id="GO:0016592">
    <property type="term" value="C:mediator complex"/>
    <property type="evidence" value="ECO:0007669"/>
    <property type="project" value="InterPro"/>
</dbReference>
<dbReference type="EnsemblPlants" id="AES79893">
    <property type="protein sequence ID" value="AES79893"/>
    <property type="gene ID" value="MTR_7g074380"/>
</dbReference>
<sequence>MVALIDSTLFKEEKFHHNLRGIGNTSESRKAMSLLHSVLLNIYKHIVNPHERFGIIMRGLQDALIVSSSLQIILGFSGLLALYDESIDKLFLNRQLTLCATGTIFRRDNEAVPSAGEKFLLLIPWNILCSVTDPGTIPFVYANELAGRRANSGSSRLKSKEASISLAVKSAKEIATLGASLLCATGDIQLVQKMYKETITTWLLSSTDMKPKMILPRHINSRVNG</sequence>
<gene>
    <name evidence="1" type="ordered locus">MTR_7g074380</name>
</gene>
<reference evidence="1 3" key="1">
    <citation type="journal article" date="2011" name="Nature">
        <title>The Medicago genome provides insight into the evolution of rhizobial symbioses.</title>
        <authorList>
            <person name="Young N.D."/>
            <person name="Debelle F."/>
            <person name="Oldroyd G.E."/>
            <person name="Geurts R."/>
            <person name="Cannon S.B."/>
            <person name="Udvardi M.K."/>
            <person name="Benedito V.A."/>
            <person name="Mayer K.F."/>
            <person name="Gouzy J."/>
            <person name="Schoof H."/>
            <person name="Van de Peer Y."/>
            <person name="Proost S."/>
            <person name="Cook D.R."/>
            <person name="Meyers B.C."/>
            <person name="Spannagl M."/>
            <person name="Cheung F."/>
            <person name="De Mita S."/>
            <person name="Krishnakumar V."/>
            <person name="Gundlach H."/>
            <person name="Zhou S."/>
            <person name="Mudge J."/>
            <person name="Bharti A.K."/>
            <person name="Murray J.D."/>
            <person name="Naoumkina M.A."/>
            <person name="Rosen B."/>
            <person name="Silverstein K.A."/>
            <person name="Tang H."/>
            <person name="Rombauts S."/>
            <person name="Zhao P.X."/>
            <person name="Zhou P."/>
            <person name="Barbe V."/>
            <person name="Bardou P."/>
            <person name="Bechner M."/>
            <person name="Bellec A."/>
            <person name="Berger A."/>
            <person name="Berges H."/>
            <person name="Bidwell S."/>
            <person name="Bisseling T."/>
            <person name="Choisne N."/>
            <person name="Couloux A."/>
            <person name="Denny R."/>
            <person name="Deshpande S."/>
            <person name="Dai X."/>
            <person name="Doyle J.J."/>
            <person name="Dudez A.M."/>
            <person name="Farmer A.D."/>
            <person name="Fouteau S."/>
            <person name="Franken C."/>
            <person name="Gibelin C."/>
            <person name="Gish J."/>
            <person name="Goldstein S."/>
            <person name="Gonzalez A.J."/>
            <person name="Green P.J."/>
            <person name="Hallab A."/>
            <person name="Hartog M."/>
            <person name="Hua A."/>
            <person name="Humphray S.J."/>
            <person name="Jeong D.H."/>
            <person name="Jing Y."/>
            <person name="Jocker A."/>
            <person name="Kenton S.M."/>
            <person name="Kim D.J."/>
            <person name="Klee K."/>
            <person name="Lai H."/>
            <person name="Lang C."/>
            <person name="Lin S."/>
            <person name="Macmil S.L."/>
            <person name="Magdelenat G."/>
            <person name="Matthews L."/>
            <person name="McCorrison J."/>
            <person name="Monaghan E.L."/>
            <person name="Mun J.H."/>
            <person name="Najar F.Z."/>
            <person name="Nicholson C."/>
            <person name="Noirot C."/>
            <person name="O'Bleness M."/>
            <person name="Paule C.R."/>
            <person name="Poulain J."/>
            <person name="Prion F."/>
            <person name="Qin B."/>
            <person name="Qu C."/>
            <person name="Retzel E.F."/>
            <person name="Riddle C."/>
            <person name="Sallet E."/>
            <person name="Samain S."/>
            <person name="Samson N."/>
            <person name="Sanders I."/>
            <person name="Saurat O."/>
            <person name="Scarpelli C."/>
            <person name="Schiex T."/>
            <person name="Segurens B."/>
            <person name="Severin A.J."/>
            <person name="Sherrier D.J."/>
            <person name="Shi R."/>
            <person name="Sims S."/>
            <person name="Singer S.R."/>
            <person name="Sinharoy S."/>
            <person name="Sterck L."/>
            <person name="Viollet A."/>
            <person name="Wang B.B."/>
            <person name="Wang K."/>
            <person name="Wang M."/>
            <person name="Wang X."/>
            <person name="Warfsmann J."/>
            <person name="Weissenbach J."/>
            <person name="White D.D."/>
            <person name="White J.D."/>
            <person name="Wiley G.B."/>
            <person name="Wincker P."/>
            <person name="Xing Y."/>
            <person name="Yang L."/>
            <person name="Yao Z."/>
            <person name="Ying F."/>
            <person name="Zhai J."/>
            <person name="Zhou L."/>
            <person name="Zuber A."/>
            <person name="Denarie J."/>
            <person name="Dixon R.A."/>
            <person name="May G.D."/>
            <person name="Schwartz D.C."/>
            <person name="Rogers J."/>
            <person name="Quetier F."/>
            <person name="Town C.D."/>
            <person name="Roe B.A."/>
        </authorList>
    </citation>
    <scope>NUCLEOTIDE SEQUENCE [LARGE SCALE GENOMIC DNA]</scope>
    <source>
        <strain evidence="1">A17</strain>
        <strain evidence="2 3">cv. Jemalong A17</strain>
    </source>
</reference>
<evidence type="ECO:0000313" key="1">
    <source>
        <dbReference type="EMBL" id="AES79893.2"/>
    </source>
</evidence>
<dbReference type="PANTHER" id="PTHR33739:SF3">
    <property type="entry name" value="OS07G0681500 PROTEIN"/>
    <property type="match status" value="1"/>
</dbReference>
<dbReference type="PANTHER" id="PTHR33739">
    <property type="entry name" value="OS07G0681500 PROTEIN"/>
    <property type="match status" value="1"/>
</dbReference>
<organism evidence="1 3">
    <name type="scientific">Medicago truncatula</name>
    <name type="common">Barrel medic</name>
    <name type="synonym">Medicago tribuloides</name>
    <dbReference type="NCBI Taxonomy" id="3880"/>
    <lineage>
        <taxon>Eukaryota</taxon>
        <taxon>Viridiplantae</taxon>
        <taxon>Streptophyta</taxon>
        <taxon>Embryophyta</taxon>
        <taxon>Tracheophyta</taxon>
        <taxon>Spermatophyta</taxon>
        <taxon>Magnoliopsida</taxon>
        <taxon>eudicotyledons</taxon>
        <taxon>Gunneridae</taxon>
        <taxon>Pentapetalae</taxon>
        <taxon>rosids</taxon>
        <taxon>fabids</taxon>
        <taxon>Fabales</taxon>
        <taxon>Fabaceae</taxon>
        <taxon>Papilionoideae</taxon>
        <taxon>50 kb inversion clade</taxon>
        <taxon>NPAAA clade</taxon>
        <taxon>Hologalegina</taxon>
        <taxon>IRL clade</taxon>
        <taxon>Trifolieae</taxon>
        <taxon>Medicago</taxon>
    </lineage>
</organism>
<accession>A0A0C3W8E3</accession>
<evidence type="ECO:0000313" key="2">
    <source>
        <dbReference type="EnsemblPlants" id="AES79893"/>
    </source>
</evidence>
<accession>G7KZ77</accession>
<reference evidence="2" key="3">
    <citation type="submission" date="2015-04" db="UniProtKB">
        <authorList>
            <consortium name="EnsemblPlants"/>
        </authorList>
    </citation>
    <scope>IDENTIFICATION</scope>
    <source>
        <strain evidence="2">cv. Jemalong A17</strain>
    </source>
</reference>
<dbReference type="STRING" id="3880.G7KZ77"/>
<dbReference type="PaxDb" id="3880-AES79893"/>
<proteinExistence type="predicted"/>
<name>G7KZ77_MEDTR</name>
<evidence type="ECO:0000313" key="3">
    <source>
        <dbReference type="Proteomes" id="UP000002051"/>
    </source>
</evidence>
<dbReference type="HOGENOM" id="CLU_1231502_0_0_1"/>
<reference evidence="1 3" key="2">
    <citation type="journal article" date="2014" name="BMC Genomics">
        <title>An improved genome release (version Mt4.0) for the model legume Medicago truncatula.</title>
        <authorList>
            <person name="Tang H."/>
            <person name="Krishnakumar V."/>
            <person name="Bidwell S."/>
            <person name="Rosen B."/>
            <person name="Chan A."/>
            <person name="Zhou S."/>
            <person name="Gentzbittel L."/>
            <person name="Childs K.L."/>
            <person name="Yandell M."/>
            <person name="Gundlach H."/>
            <person name="Mayer K.F."/>
            <person name="Schwartz D.C."/>
            <person name="Town C.D."/>
        </authorList>
    </citation>
    <scope>GENOME REANNOTATION</scope>
    <source>
        <strain evidence="2 3">cv. Jemalong A17</strain>
    </source>
</reference>
<dbReference type="EMBL" id="CM001223">
    <property type="protein sequence ID" value="AES79893.2"/>
    <property type="molecule type" value="Genomic_DNA"/>
</dbReference>
<dbReference type="Proteomes" id="UP000002051">
    <property type="component" value="Unassembled WGS sequence"/>
</dbReference>
<keyword evidence="3" id="KW-1185">Reference proteome</keyword>
<dbReference type="GO" id="GO:2000762">
    <property type="term" value="P:regulation of phenylpropanoid metabolic process"/>
    <property type="evidence" value="ECO:0007669"/>
    <property type="project" value="InterPro"/>
</dbReference>
<protein>
    <submittedName>
        <fullName evidence="1 2">Uncharacterized protein</fullName>
    </submittedName>
</protein>